<dbReference type="Proteomes" id="UP001451571">
    <property type="component" value="Chromosome"/>
</dbReference>
<dbReference type="EMBL" id="CP146256">
    <property type="protein sequence ID" value="XAH74351.1"/>
    <property type="molecule type" value="Genomic_DNA"/>
</dbReference>
<reference evidence="2 3" key="1">
    <citation type="submission" date="2024-02" db="EMBL/GenBank/DDBJ databases">
        <title>Bacterial strain from lacustrine sediment.</title>
        <authorList>
            <person name="Petit C."/>
            <person name="Fadhlaoui K."/>
        </authorList>
    </citation>
    <scope>NUCLEOTIDE SEQUENCE [LARGE SCALE GENOMIC DNA]</scope>
    <source>
        <strain evidence="2 3">IPX-CK</strain>
    </source>
</reference>
<keyword evidence="3" id="KW-1185">Reference proteome</keyword>
<evidence type="ECO:0000256" key="1">
    <source>
        <dbReference type="SAM" id="MobiDB-lite"/>
    </source>
</evidence>
<dbReference type="RefSeq" id="WP_342757944.1">
    <property type="nucleotide sequence ID" value="NZ_CP146256.1"/>
</dbReference>
<protein>
    <submittedName>
        <fullName evidence="2">Uncharacterized protein</fullName>
    </submittedName>
</protein>
<accession>A0ABZ3EVT4</accession>
<feature type="region of interest" description="Disordered" evidence="1">
    <location>
        <begin position="161"/>
        <end position="196"/>
    </location>
</feature>
<organism evidence="2 3">
    <name type="scientific">Kineothrix sedimenti</name>
    <dbReference type="NCBI Taxonomy" id="3123317"/>
    <lineage>
        <taxon>Bacteria</taxon>
        <taxon>Bacillati</taxon>
        <taxon>Bacillota</taxon>
        <taxon>Clostridia</taxon>
        <taxon>Lachnospirales</taxon>
        <taxon>Lachnospiraceae</taxon>
        <taxon>Kineothrix</taxon>
    </lineage>
</organism>
<evidence type="ECO:0000313" key="3">
    <source>
        <dbReference type="Proteomes" id="UP001451571"/>
    </source>
</evidence>
<proteinExistence type="predicted"/>
<evidence type="ECO:0000313" key="2">
    <source>
        <dbReference type="EMBL" id="XAH74351.1"/>
    </source>
</evidence>
<sequence>MVINMNIGGMSFLQEDYRRAAVTVPAAGKSVLNNTDDYEFLQIKESRLEKGRTESDALPKKGEGAPYSYLADANGIIDYKGVIFVCDNEKRELCLGDVQSNPDDVIRIPLSGGGCLKVNRNNIDDLSKAIGMFSPEDINLILRALKMDAKIQQMKREIEEMEDGVGKSSGEQNADSVKAAKEAEENTTKAGGFNGYEESEKEGVFGLLEWQLDLLTEEAK</sequence>
<feature type="compositionally biased region" description="Basic and acidic residues" evidence="1">
    <location>
        <begin position="178"/>
        <end position="187"/>
    </location>
</feature>
<gene>
    <name evidence="2" type="ORF">V6984_00880</name>
</gene>
<name>A0ABZ3EVT4_9FIRM</name>